<dbReference type="PROSITE" id="PS50156">
    <property type="entry name" value="SSD"/>
    <property type="match status" value="1"/>
</dbReference>
<evidence type="ECO:0000256" key="6">
    <source>
        <dbReference type="SAM" id="MobiDB-lite"/>
    </source>
</evidence>
<dbReference type="PANTHER" id="PTHR33406:SF12">
    <property type="entry name" value="BLR2997 PROTEIN"/>
    <property type="match status" value="1"/>
</dbReference>
<keyword evidence="2" id="KW-1003">Cell membrane</keyword>
<keyword evidence="3 7" id="KW-0812">Transmembrane</keyword>
<dbReference type="Gene3D" id="1.20.1640.10">
    <property type="entry name" value="Multidrug efflux transporter AcrB transmembrane domain"/>
    <property type="match status" value="2"/>
</dbReference>
<feature type="region of interest" description="Disordered" evidence="6">
    <location>
        <begin position="832"/>
        <end position="859"/>
    </location>
</feature>
<evidence type="ECO:0000256" key="5">
    <source>
        <dbReference type="ARBA" id="ARBA00023136"/>
    </source>
</evidence>
<dbReference type="InterPro" id="IPR050545">
    <property type="entry name" value="Mycobact_MmpL"/>
</dbReference>
<evidence type="ECO:0000256" key="7">
    <source>
        <dbReference type="SAM" id="Phobius"/>
    </source>
</evidence>
<feature type="transmembrane region" description="Helical" evidence="7">
    <location>
        <begin position="225"/>
        <end position="242"/>
    </location>
</feature>
<feature type="transmembrane region" description="Helical" evidence="7">
    <location>
        <begin position="20"/>
        <end position="40"/>
    </location>
</feature>
<dbReference type="InterPro" id="IPR000731">
    <property type="entry name" value="SSD"/>
</dbReference>
<name>H5SAT5_9BACT</name>
<dbReference type="GO" id="GO:0005886">
    <property type="term" value="C:plasma membrane"/>
    <property type="evidence" value="ECO:0007669"/>
    <property type="project" value="UniProtKB-SubCell"/>
</dbReference>
<feature type="transmembrane region" description="Helical" evidence="7">
    <location>
        <begin position="357"/>
        <end position="377"/>
    </location>
</feature>
<protein>
    <submittedName>
        <fullName evidence="9">Hypothetical conserved protein</fullName>
    </submittedName>
</protein>
<feature type="domain" description="SSD" evidence="8">
    <location>
        <begin position="251"/>
        <end position="382"/>
    </location>
</feature>
<dbReference type="PANTHER" id="PTHR33406">
    <property type="entry name" value="MEMBRANE PROTEIN MJ1562-RELATED"/>
    <property type="match status" value="1"/>
</dbReference>
<proteinExistence type="predicted"/>
<feature type="transmembrane region" description="Helical" evidence="7">
    <location>
        <begin position="248"/>
        <end position="270"/>
    </location>
</feature>
<feature type="transmembrane region" description="Helical" evidence="7">
    <location>
        <begin position="612"/>
        <end position="635"/>
    </location>
</feature>
<keyword evidence="5 7" id="KW-0472">Membrane</keyword>
<evidence type="ECO:0000256" key="4">
    <source>
        <dbReference type="ARBA" id="ARBA00022989"/>
    </source>
</evidence>
<dbReference type="AlphaFoldDB" id="H5SAT5"/>
<comment type="subcellular location">
    <subcellularLocation>
        <location evidence="1">Cell membrane</location>
        <topology evidence="1">Multi-pass membrane protein</topology>
    </subcellularLocation>
</comment>
<reference evidence="9" key="2">
    <citation type="journal article" date="2012" name="PLoS ONE">
        <title>A Deeply Branching Thermophilic Bacterium with an Ancient Acetyl-CoA Pathway Dominates a Subsurface Ecosystem.</title>
        <authorList>
            <person name="Takami H."/>
            <person name="Noguchi H."/>
            <person name="Takaki Y."/>
            <person name="Uchiyama I."/>
            <person name="Toyoda A."/>
            <person name="Nishi S."/>
            <person name="Chee G.-J."/>
            <person name="Arai W."/>
            <person name="Nunoura T."/>
            <person name="Itoh T."/>
            <person name="Hattori M."/>
            <person name="Takai K."/>
        </authorList>
    </citation>
    <scope>NUCLEOTIDE SEQUENCE</scope>
</reference>
<sequence length="859" mass="95206">MKEDQGSVSHTPAPRHGDFFSRYNLAILCCVCFLIPFMWVGADRALLSNKNDVKSWLPDTYQETTTFEWYRKHFESDMFILASWEGCTLDSPKLELLSRRLALELQRPEDDPYRFFKKVITGKQVVDQLVASQGLTREQAIERLRGFLVGQDGQQTCLVLIIDPKAEERWENHFHGNPRKKFLHAVVESVYAAAKEICDIKPEQLHLGGPPVDNVAIDVEGQRSLVRLAIVCGAVGAVMAWWCLRSWVLTLVVFSTGVYSAGLSMILVWLTGTDMNAILLTMPALVYVAAVSGAIHLANYYRDTVRTHMSWGLPDPTVGAPGKALRSAFLPLFLATSTTAFGLASLTVSELVPIQTFGIYSAAGIIVSFLFLCLYVPSMLQEWPIPEIARSRQAFKFDPGRWAGWRKVGDFIIARPSWVVAGCIVLMLIGAMGASRIQTSVKLMRLFSPEATIIRDYAWLEEKLGPLVPMEVVIKVDRDKAKLDVLEQMKLVSEVQRAIKQLPDVGSVIAAPTFARPLPSQAGLIEKRTWIVQLRRHREDLRDYWSEEGNTELWRVSARVKALTDLDYGNFVEDIRRQVEPVLAKYRSQGVDGISAVYTGLVPLVYKAQHSLLNGLLTGFAGDLVIIAIALMFVMRDWSAGLLLGFASVFPIAIVFGFMGLLGIVVDVGTVMTPAVALGVTVDDAIHFMLWCRHGQERGLSRADSIRFAYGDCAQAIYQSWGVIGLGLSAFALSSFTPTQRFGYLMFAMLTASSFGNLVLLPALLASPLANFFWKSGERIAARKRGRGEGHHAPDLHPHLVADRREEPAEELVGVGAGSETLEFLGLSAQRGAGAGKVSQRHGSAPRRPDRNRLPRHPR</sequence>
<evidence type="ECO:0000256" key="3">
    <source>
        <dbReference type="ARBA" id="ARBA00022692"/>
    </source>
</evidence>
<reference evidence="9" key="1">
    <citation type="journal article" date="2005" name="Environ. Microbiol.">
        <title>Genetic and functional properties of uncultivated thermophilic crenarchaeotes from a subsurface gold mine as revealed by analysis of genome fragments.</title>
        <authorList>
            <person name="Nunoura T."/>
            <person name="Hirayama H."/>
            <person name="Takami H."/>
            <person name="Oida H."/>
            <person name="Nishi S."/>
            <person name="Shimamura S."/>
            <person name="Suzuki Y."/>
            <person name="Inagaki F."/>
            <person name="Takai K."/>
            <person name="Nealson K.H."/>
            <person name="Horikoshi K."/>
        </authorList>
    </citation>
    <scope>NUCLEOTIDE SEQUENCE</scope>
</reference>
<feature type="transmembrane region" description="Helical" evidence="7">
    <location>
        <begin position="328"/>
        <end position="348"/>
    </location>
</feature>
<evidence type="ECO:0000313" key="9">
    <source>
        <dbReference type="EMBL" id="BAL53271.1"/>
    </source>
</evidence>
<keyword evidence="4 7" id="KW-1133">Transmembrane helix</keyword>
<evidence type="ECO:0000256" key="2">
    <source>
        <dbReference type="ARBA" id="ARBA00022475"/>
    </source>
</evidence>
<dbReference type="EMBL" id="AP011653">
    <property type="protein sequence ID" value="BAL53271.1"/>
    <property type="molecule type" value="Genomic_DNA"/>
</dbReference>
<feature type="transmembrane region" description="Helical" evidence="7">
    <location>
        <begin position="277"/>
        <end position="301"/>
    </location>
</feature>
<organism evidence="9">
    <name type="scientific">uncultured Planctomycetota bacterium</name>
    <dbReference type="NCBI Taxonomy" id="120965"/>
    <lineage>
        <taxon>Bacteria</taxon>
        <taxon>Pseudomonadati</taxon>
        <taxon>Planctomycetota</taxon>
        <taxon>environmental samples</taxon>
    </lineage>
</organism>
<feature type="transmembrane region" description="Helical" evidence="7">
    <location>
        <begin position="418"/>
        <end position="437"/>
    </location>
</feature>
<dbReference type="Pfam" id="PF03176">
    <property type="entry name" value="MMPL"/>
    <property type="match status" value="2"/>
</dbReference>
<dbReference type="SUPFAM" id="SSF82866">
    <property type="entry name" value="Multidrug efflux transporter AcrB transmembrane domain"/>
    <property type="match status" value="2"/>
</dbReference>
<dbReference type="InterPro" id="IPR004869">
    <property type="entry name" value="MMPL_dom"/>
</dbReference>
<feature type="transmembrane region" description="Helical" evidence="7">
    <location>
        <begin position="742"/>
        <end position="774"/>
    </location>
</feature>
<gene>
    <name evidence="9" type="ORF">HGMM_F06C06C16</name>
</gene>
<evidence type="ECO:0000256" key="1">
    <source>
        <dbReference type="ARBA" id="ARBA00004651"/>
    </source>
</evidence>
<feature type="transmembrane region" description="Helical" evidence="7">
    <location>
        <begin position="642"/>
        <end position="665"/>
    </location>
</feature>
<feature type="transmembrane region" description="Helical" evidence="7">
    <location>
        <begin position="713"/>
        <end position="736"/>
    </location>
</feature>
<evidence type="ECO:0000259" key="8">
    <source>
        <dbReference type="PROSITE" id="PS50156"/>
    </source>
</evidence>
<accession>H5SAT5</accession>